<organism evidence="1 2">
    <name type="scientific">Bythopirellula polymerisocia</name>
    <dbReference type="NCBI Taxonomy" id="2528003"/>
    <lineage>
        <taxon>Bacteria</taxon>
        <taxon>Pseudomonadati</taxon>
        <taxon>Planctomycetota</taxon>
        <taxon>Planctomycetia</taxon>
        <taxon>Pirellulales</taxon>
        <taxon>Lacipirellulaceae</taxon>
        <taxon>Bythopirellula</taxon>
    </lineage>
</organism>
<accession>A0A5C6CLV0</accession>
<dbReference type="OrthoDB" id="267963at2"/>
<keyword evidence="2" id="KW-1185">Reference proteome</keyword>
<name>A0A5C6CLV0_9BACT</name>
<proteinExistence type="predicted"/>
<gene>
    <name evidence="1" type="ORF">Pla144_27970</name>
</gene>
<dbReference type="AlphaFoldDB" id="A0A5C6CLV0"/>
<dbReference type="EMBL" id="SJPS01000004">
    <property type="protein sequence ID" value="TWU25590.1"/>
    <property type="molecule type" value="Genomic_DNA"/>
</dbReference>
<comment type="caution">
    <text evidence="1">The sequence shown here is derived from an EMBL/GenBank/DDBJ whole genome shotgun (WGS) entry which is preliminary data.</text>
</comment>
<protein>
    <submittedName>
        <fullName evidence="1">Uncharacterized protein</fullName>
    </submittedName>
</protein>
<evidence type="ECO:0000313" key="1">
    <source>
        <dbReference type="EMBL" id="TWU25590.1"/>
    </source>
</evidence>
<dbReference type="Proteomes" id="UP000318437">
    <property type="component" value="Unassembled WGS sequence"/>
</dbReference>
<dbReference type="RefSeq" id="WP_146451187.1">
    <property type="nucleotide sequence ID" value="NZ_SJPS01000004.1"/>
</dbReference>
<evidence type="ECO:0000313" key="2">
    <source>
        <dbReference type="Proteomes" id="UP000318437"/>
    </source>
</evidence>
<sequence>MLSPAENSRTVELEAVIDVLLVGAWNTVEFADLLPTITASSYWHRASDCAQAVELLTEGKLAPELILLADPLPDTFSAEDVESLLHAAPLARLVVVAGSWCEGELRTGTPLTGVLRLYWYELPGWWAAAIQANVDGGCPPWSHPMDGPLAGRIVAGGQGTLTGTVAIDCKSIASFEAISNALSPYGADCHWTPRGKLGQLPSQVTAGIWEGGQLEPLEVDRMRTFSQAIRERGGIVVALLDFPRREHVEITRGAGCHAVFGKPYIVNELVSRIATLK</sequence>
<reference evidence="1 2" key="1">
    <citation type="submission" date="2019-02" db="EMBL/GenBank/DDBJ databases">
        <title>Deep-cultivation of Planctomycetes and their phenomic and genomic characterization uncovers novel biology.</title>
        <authorList>
            <person name="Wiegand S."/>
            <person name="Jogler M."/>
            <person name="Boedeker C."/>
            <person name="Pinto D."/>
            <person name="Vollmers J."/>
            <person name="Rivas-Marin E."/>
            <person name="Kohn T."/>
            <person name="Peeters S.H."/>
            <person name="Heuer A."/>
            <person name="Rast P."/>
            <person name="Oberbeckmann S."/>
            <person name="Bunk B."/>
            <person name="Jeske O."/>
            <person name="Meyerdierks A."/>
            <person name="Storesund J.E."/>
            <person name="Kallscheuer N."/>
            <person name="Luecker S."/>
            <person name="Lage O.M."/>
            <person name="Pohl T."/>
            <person name="Merkel B.J."/>
            <person name="Hornburger P."/>
            <person name="Mueller R.-W."/>
            <person name="Bruemmer F."/>
            <person name="Labrenz M."/>
            <person name="Spormann A.M."/>
            <person name="Op Den Camp H."/>
            <person name="Overmann J."/>
            <person name="Amann R."/>
            <person name="Jetten M.S.M."/>
            <person name="Mascher T."/>
            <person name="Medema M.H."/>
            <person name="Devos D.P."/>
            <person name="Kaster A.-K."/>
            <person name="Ovreas L."/>
            <person name="Rohde M."/>
            <person name="Galperin M.Y."/>
            <person name="Jogler C."/>
        </authorList>
    </citation>
    <scope>NUCLEOTIDE SEQUENCE [LARGE SCALE GENOMIC DNA]</scope>
    <source>
        <strain evidence="1 2">Pla144</strain>
    </source>
</reference>